<proteinExistence type="predicted"/>
<comment type="caution">
    <text evidence="3">The sequence shown here is derived from an EMBL/GenBank/DDBJ whole genome shotgun (WGS) entry which is preliminary data.</text>
</comment>
<feature type="non-terminal residue" evidence="3">
    <location>
        <position position="155"/>
    </location>
</feature>
<evidence type="ECO:0000313" key="4">
    <source>
        <dbReference type="Proteomes" id="UP001187531"/>
    </source>
</evidence>
<organism evidence="3 4">
    <name type="scientific">Artemia franciscana</name>
    <name type="common">Brine shrimp</name>
    <name type="synonym">Artemia sanfranciscana</name>
    <dbReference type="NCBI Taxonomy" id="6661"/>
    <lineage>
        <taxon>Eukaryota</taxon>
        <taxon>Metazoa</taxon>
        <taxon>Ecdysozoa</taxon>
        <taxon>Arthropoda</taxon>
        <taxon>Crustacea</taxon>
        <taxon>Branchiopoda</taxon>
        <taxon>Anostraca</taxon>
        <taxon>Artemiidae</taxon>
        <taxon>Artemia</taxon>
    </lineage>
</organism>
<accession>A0AA88IBN3</accession>
<dbReference type="GO" id="GO:0140326">
    <property type="term" value="F:ATPase-coupled intramembrane lipid transporter activity"/>
    <property type="evidence" value="ECO:0007669"/>
    <property type="project" value="TreeGrafter"/>
</dbReference>
<feature type="transmembrane region" description="Helical" evidence="1">
    <location>
        <begin position="133"/>
        <end position="152"/>
    </location>
</feature>
<gene>
    <name evidence="3" type="ORF">QYM36_003529</name>
</gene>
<sequence>MFDHLDPEVECGLPDTSEIPVETDKKSWFKTSCTKVQLFCGTSWRKLTKRKEGKKVSVQDVDILPDKRRIRAGDPHFNAQFSYTNNHIKTSKYTLLKFLPINLIEQFQRLANFYFLCLLFLQMVPVISSLTPVTTAIPLIGVLAITAIKDAYDDF</sequence>
<dbReference type="Pfam" id="PF16209">
    <property type="entry name" value="PhoLip_ATPase_N"/>
    <property type="match status" value="1"/>
</dbReference>
<evidence type="ECO:0000313" key="3">
    <source>
        <dbReference type="EMBL" id="KAK2721276.1"/>
    </source>
</evidence>
<keyword evidence="1" id="KW-0812">Transmembrane</keyword>
<reference evidence="3" key="1">
    <citation type="submission" date="2023-07" db="EMBL/GenBank/DDBJ databases">
        <title>Chromosome-level genome assembly of Artemia franciscana.</title>
        <authorList>
            <person name="Jo E."/>
        </authorList>
    </citation>
    <scope>NUCLEOTIDE SEQUENCE</scope>
    <source>
        <tissue evidence="3">Whole body</tissue>
    </source>
</reference>
<evidence type="ECO:0000259" key="2">
    <source>
        <dbReference type="Pfam" id="PF16209"/>
    </source>
</evidence>
<evidence type="ECO:0000256" key="1">
    <source>
        <dbReference type="SAM" id="Phobius"/>
    </source>
</evidence>
<dbReference type="EMBL" id="JAVRJZ010000006">
    <property type="protein sequence ID" value="KAK2721276.1"/>
    <property type="molecule type" value="Genomic_DNA"/>
</dbReference>
<keyword evidence="1" id="KW-0472">Membrane</keyword>
<keyword evidence="1" id="KW-1133">Transmembrane helix</keyword>
<name>A0AA88IBN3_ARTSF</name>
<dbReference type="PANTHER" id="PTHR24092:SF190">
    <property type="entry name" value="PHOSPHOLIPID-TRANSPORTING ATPASE"/>
    <property type="match status" value="1"/>
</dbReference>
<keyword evidence="4" id="KW-1185">Reference proteome</keyword>
<feature type="domain" description="P-type ATPase N-terminal" evidence="2">
    <location>
        <begin position="71"/>
        <end position="135"/>
    </location>
</feature>
<dbReference type="Proteomes" id="UP001187531">
    <property type="component" value="Unassembled WGS sequence"/>
</dbReference>
<dbReference type="SUPFAM" id="SSF81665">
    <property type="entry name" value="Calcium ATPase, transmembrane domain M"/>
    <property type="match status" value="1"/>
</dbReference>
<dbReference type="InterPro" id="IPR023298">
    <property type="entry name" value="ATPase_P-typ_TM_dom_sf"/>
</dbReference>
<dbReference type="GO" id="GO:0005886">
    <property type="term" value="C:plasma membrane"/>
    <property type="evidence" value="ECO:0007669"/>
    <property type="project" value="TreeGrafter"/>
</dbReference>
<dbReference type="PANTHER" id="PTHR24092">
    <property type="entry name" value="PROBABLE PHOSPHOLIPID-TRANSPORTING ATPASE"/>
    <property type="match status" value="1"/>
</dbReference>
<dbReference type="GO" id="GO:0007030">
    <property type="term" value="P:Golgi organization"/>
    <property type="evidence" value="ECO:0007669"/>
    <property type="project" value="TreeGrafter"/>
</dbReference>
<dbReference type="GO" id="GO:0005802">
    <property type="term" value="C:trans-Golgi network"/>
    <property type="evidence" value="ECO:0007669"/>
    <property type="project" value="TreeGrafter"/>
</dbReference>
<dbReference type="InterPro" id="IPR032631">
    <property type="entry name" value="P-type_ATPase_N"/>
</dbReference>
<dbReference type="AlphaFoldDB" id="A0AA88IBN3"/>
<dbReference type="GO" id="GO:0045332">
    <property type="term" value="P:phospholipid translocation"/>
    <property type="evidence" value="ECO:0007669"/>
    <property type="project" value="TreeGrafter"/>
</dbReference>
<protein>
    <recommendedName>
        <fullName evidence="2">P-type ATPase N-terminal domain-containing protein</fullName>
    </recommendedName>
</protein>